<dbReference type="InterPro" id="IPR029044">
    <property type="entry name" value="Nucleotide-diphossugar_trans"/>
</dbReference>
<dbReference type="KEGG" id="spu:593053"/>
<evidence type="ECO:0000256" key="3">
    <source>
        <dbReference type="ARBA" id="ARBA00004922"/>
    </source>
</evidence>
<evidence type="ECO:0000256" key="12">
    <source>
        <dbReference type="ARBA" id="ARBA00022989"/>
    </source>
</evidence>
<keyword evidence="9" id="KW-0812">Transmembrane</keyword>
<evidence type="ECO:0000256" key="16">
    <source>
        <dbReference type="ARBA" id="ARBA00023180"/>
    </source>
</evidence>
<evidence type="ECO:0000256" key="25">
    <source>
        <dbReference type="PIRSR" id="PIRSR607754-3"/>
    </source>
</evidence>
<evidence type="ECO:0000256" key="8">
    <source>
        <dbReference type="ARBA" id="ARBA00022679"/>
    </source>
</evidence>
<evidence type="ECO:0000256" key="7">
    <source>
        <dbReference type="ARBA" id="ARBA00022676"/>
    </source>
</evidence>
<dbReference type="PANTHER" id="PTHR12871:SF0">
    <property type="entry name" value="ALPHA-1,6-MANNOSYL-GLYCOPROTEIN 2-BETA-N-ACETYLGLUCOSAMINYLTRANSFERASE"/>
    <property type="match status" value="1"/>
</dbReference>
<dbReference type="Pfam" id="PF05060">
    <property type="entry name" value="MGAT2"/>
    <property type="match status" value="1"/>
</dbReference>
<keyword evidence="7" id="KW-0328">Glycosyltransferase</keyword>
<evidence type="ECO:0000256" key="10">
    <source>
        <dbReference type="ARBA" id="ARBA00022723"/>
    </source>
</evidence>
<keyword evidence="17 24" id="KW-0464">Manganese</keyword>
<dbReference type="SUPFAM" id="SSF53448">
    <property type="entry name" value="Nucleotide-diphospho-sugar transferases"/>
    <property type="match status" value="1"/>
</dbReference>
<comment type="similarity">
    <text evidence="4">Belongs to the glycosyltransferase 16 (GT16) protein family.</text>
</comment>
<keyword evidence="14" id="KW-0472">Membrane</keyword>
<evidence type="ECO:0000256" key="9">
    <source>
        <dbReference type="ARBA" id="ARBA00022692"/>
    </source>
</evidence>
<reference evidence="28" key="2">
    <citation type="submission" date="2021-01" db="UniProtKB">
        <authorList>
            <consortium name="EnsemblMetazoa"/>
        </authorList>
    </citation>
    <scope>IDENTIFICATION</scope>
</reference>
<evidence type="ECO:0000256" key="4">
    <source>
        <dbReference type="ARBA" id="ARBA00011011"/>
    </source>
</evidence>
<protein>
    <recommendedName>
        <fullName evidence="6">Alpha-1,6-mannosyl-glycoprotein 2-beta-N-acetylglucosaminyltransferase</fullName>
        <ecNumber evidence="5">2.4.1.143</ecNumber>
    </recommendedName>
    <alternativeName>
        <fullName evidence="21">Beta-1,2-N-acetylglucosaminyltransferase II</fullName>
    </alternativeName>
    <alternativeName>
        <fullName evidence="20">GlcNAc-T II</fullName>
    </alternativeName>
    <alternativeName>
        <fullName evidence="19">Mannoside acetylglucosaminyltransferase 2</fullName>
    </alternativeName>
    <alternativeName>
        <fullName evidence="18">N-glycosyl-oligosaccharide-glycoprotein N-acetylglucosaminyltransferase II</fullName>
    </alternativeName>
</protein>
<dbReference type="GO" id="GO:0046872">
    <property type="term" value="F:metal ion binding"/>
    <property type="evidence" value="ECO:0007669"/>
    <property type="project" value="UniProtKB-KW"/>
</dbReference>
<comment type="subcellular location">
    <subcellularLocation>
        <location evidence="2">Golgi apparatus membrane</location>
        <topology evidence="2">Single-pass type II membrane protein</topology>
    </subcellularLocation>
</comment>
<evidence type="ECO:0000313" key="28">
    <source>
        <dbReference type="EnsemblMetazoa" id="XP_797642"/>
    </source>
</evidence>
<evidence type="ECO:0000256" key="21">
    <source>
        <dbReference type="ARBA" id="ARBA00032915"/>
    </source>
</evidence>
<dbReference type="FunCoup" id="A0A7M7RHL4">
    <property type="interactions" value="1342"/>
</dbReference>
<comment type="cofactor">
    <cofactor evidence="1 24">
        <name>Mn(2+)</name>
        <dbReference type="ChEBI" id="CHEBI:29035"/>
    </cofactor>
</comment>
<evidence type="ECO:0000256" key="22">
    <source>
        <dbReference type="ARBA" id="ARBA00093257"/>
    </source>
</evidence>
<evidence type="ECO:0000256" key="24">
    <source>
        <dbReference type="PIRSR" id="PIRSR607754-2"/>
    </source>
</evidence>
<keyword evidence="8" id="KW-0808">Transferase</keyword>
<feature type="disulfide bond" evidence="25">
    <location>
        <begin position="216"/>
        <end position="230"/>
    </location>
</feature>
<evidence type="ECO:0000256" key="27">
    <source>
        <dbReference type="SAM" id="SignalP"/>
    </source>
</evidence>
<feature type="disulfide bond" evidence="25">
    <location>
        <begin position="354"/>
        <end position="377"/>
    </location>
</feature>
<dbReference type="OMA" id="ISEKFMA"/>
<dbReference type="InParanoid" id="A0A7M7RHL4"/>
<dbReference type="EC" id="2.4.1.143" evidence="5"/>
<comment type="catalytic activity">
    <reaction evidence="22">
        <text>an N(4)-{beta-D-GlcNAc-(1-&gt;2)-alpha-D-Man-(1-&gt;3)-[alpha-D-Man-(1-&gt;6)]-beta-D-Man-(1-&gt;4)-beta-D-GlcNAc-(1-&gt;4)-beta-D-GlcNAc}-L-asparaginyl-[protein] + UDP-N-acetyl-alpha-D-glucosamine = N(4)-{beta-D-GlcNAc-(1-&gt;2)-alpha-D-Man-(1-&gt;3)-[beta-D-GlcNAc-(1-&gt;2)-alpha-D-Man-(1-&gt;6)]-beta-D-Man-(1-&gt;4)-beta-D-GlcNAc-(1-&gt;4)-beta-D-GlcNAc}-L-asparaginyl-[protein] + UDP + H(+)</text>
        <dbReference type="Rhea" id="RHEA:12941"/>
        <dbReference type="Rhea" id="RHEA-COMP:13526"/>
        <dbReference type="Rhea" id="RHEA-COMP:14369"/>
        <dbReference type="ChEBI" id="CHEBI:15378"/>
        <dbReference type="ChEBI" id="CHEBI:57705"/>
        <dbReference type="ChEBI" id="CHEBI:58223"/>
        <dbReference type="ChEBI" id="CHEBI:60615"/>
        <dbReference type="ChEBI" id="CHEBI:60651"/>
        <dbReference type="EC" id="2.4.1.143"/>
    </reaction>
</comment>
<evidence type="ECO:0000256" key="20">
    <source>
        <dbReference type="ARBA" id="ARBA00032552"/>
    </source>
</evidence>
<feature type="binding site" evidence="24">
    <location>
        <position position="281"/>
    </location>
    <ligand>
        <name>Mn(2+)</name>
        <dbReference type="ChEBI" id="CHEBI:29035"/>
    </ligand>
</feature>
<evidence type="ECO:0000256" key="13">
    <source>
        <dbReference type="ARBA" id="ARBA00023034"/>
    </source>
</evidence>
<dbReference type="GO" id="GO:0008455">
    <property type="term" value="F:alpha-1,6-mannosylglycoprotein 2-beta-N-acetylglucosaminyltransferase activity"/>
    <property type="evidence" value="ECO:0000318"/>
    <property type="project" value="GO_Central"/>
</dbReference>
<feature type="signal peptide" evidence="27">
    <location>
        <begin position="1"/>
        <end position="28"/>
    </location>
</feature>
<reference evidence="29" key="1">
    <citation type="submission" date="2015-02" db="EMBL/GenBank/DDBJ databases">
        <title>Genome sequencing for Strongylocentrotus purpuratus.</title>
        <authorList>
            <person name="Murali S."/>
            <person name="Liu Y."/>
            <person name="Vee V."/>
            <person name="English A."/>
            <person name="Wang M."/>
            <person name="Skinner E."/>
            <person name="Han Y."/>
            <person name="Muzny D.M."/>
            <person name="Worley K.C."/>
            <person name="Gibbs R.A."/>
        </authorList>
    </citation>
    <scope>NUCLEOTIDE SEQUENCE</scope>
</reference>
<evidence type="ECO:0000256" key="11">
    <source>
        <dbReference type="ARBA" id="ARBA00022968"/>
    </source>
</evidence>
<evidence type="ECO:0000313" key="29">
    <source>
        <dbReference type="Proteomes" id="UP000007110"/>
    </source>
</evidence>
<dbReference type="CTD" id="4247"/>
<feature type="binding site" evidence="24">
    <location>
        <position position="394"/>
    </location>
    <ligand>
        <name>Mn(2+)</name>
        <dbReference type="ChEBI" id="CHEBI:29035"/>
    </ligand>
</feature>
<evidence type="ECO:0000256" key="18">
    <source>
        <dbReference type="ARBA" id="ARBA00029663"/>
    </source>
</evidence>
<keyword evidence="15 25" id="KW-1015">Disulfide bond</keyword>
<feature type="disulfide bond" evidence="25">
    <location>
        <begin position="303"/>
        <end position="306"/>
    </location>
</feature>
<name>A0A7M7RHL4_STRPU</name>
<evidence type="ECO:0000256" key="6">
    <source>
        <dbReference type="ARBA" id="ARBA00014817"/>
    </source>
</evidence>
<dbReference type="PANTHER" id="PTHR12871">
    <property type="entry name" value="BETA-1,2-N-ACETYLGLUCOSAMINYLTRANSFERASE II"/>
    <property type="match status" value="1"/>
</dbReference>
<dbReference type="UniPathway" id="UPA00378"/>
<feature type="disulfide bond" evidence="25">
    <location>
        <begin position="359"/>
        <end position="462"/>
    </location>
</feature>
<keyword evidence="13" id="KW-0333">Golgi apparatus</keyword>
<dbReference type="GO" id="GO:0005795">
    <property type="term" value="C:Golgi stack"/>
    <property type="evidence" value="ECO:0007669"/>
    <property type="project" value="InterPro"/>
</dbReference>
<keyword evidence="29" id="KW-1185">Reference proteome</keyword>
<evidence type="ECO:0000256" key="15">
    <source>
        <dbReference type="ARBA" id="ARBA00023157"/>
    </source>
</evidence>
<dbReference type="InterPro" id="IPR007754">
    <property type="entry name" value="GlcNAc_II"/>
</dbReference>
<comment type="pathway">
    <text evidence="3">Protein modification; protein glycosylation.</text>
</comment>
<keyword evidence="16 26" id="KW-0325">Glycoprotein</keyword>
<evidence type="ECO:0000256" key="26">
    <source>
        <dbReference type="PIRSR" id="PIRSR607754-4"/>
    </source>
</evidence>
<evidence type="ECO:0000256" key="1">
    <source>
        <dbReference type="ARBA" id="ARBA00001936"/>
    </source>
</evidence>
<accession>A0A7M7RHL4</accession>
<feature type="binding site" evidence="23">
    <location>
        <position position="174"/>
    </location>
    <ligand>
        <name>substrate</name>
    </ligand>
</feature>
<keyword evidence="11" id="KW-0735">Signal-anchor</keyword>
<keyword evidence="27" id="KW-0732">Signal</keyword>
<evidence type="ECO:0000256" key="23">
    <source>
        <dbReference type="PIRSR" id="PIRSR607754-1"/>
    </source>
</evidence>
<feature type="disulfide bond" evidence="25">
    <location>
        <begin position="398"/>
        <end position="408"/>
    </location>
</feature>
<evidence type="ECO:0000256" key="5">
    <source>
        <dbReference type="ARBA" id="ARBA00012613"/>
    </source>
</evidence>
<organism evidence="28 29">
    <name type="scientific">Strongylocentrotus purpuratus</name>
    <name type="common">Purple sea urchin</name>
    <dbReference type="NCBI Taxonomy" id="7668"/>
    <lineage>
        <taxon>Eukaryota</taxon>
        <taxon>Metazoa</taxon>
        <taxon>Echinodermata</taxon>
        <taxon>Eleutherozoa</taxon>
        <taxon>Echinozoa</taxon>
        <taxon>Echinoidea</taxon>
        <taxon>Euechinoidea</taxon>
        <taxon>Echinacea</taxon>
        <taxon>Camarodonta</taxon>
        <taxon>Echinidea</taxon>
        <taxon>Strongylocentrotidae</taxon>
        <taxon>Strongylocentrotus</taxon>
    </lineage>
</organism>
<keyword evidence="12" id="KW-1133">Transmembrane helix</keyword>
<feature type="chain" id="PRO_5029731414" description="Alpha-1,6-mannosyl-glycoprotein 2-beta-N-acetylglucosaminyltransferase" evidence="27">
    <location>
        <begin position="29"/>
        <end position="473"/>
    </location>
</feature>
<dbReference type="GO" id="GO:0000139">
    <property type="term" value="C:Golgi membrane"/>
    <property type="evidence" value="ECO:0000318"/>
    <property type="project" value="GO_Central"/>
</dbReference>
<sequence length="473" mass="54985">MRAYRTIKRLLLACVGISSLWIISSLLSGNDDSGMEENIIQHAKQPRAKDPQADNGVDENNDLYKVVPGNKLTFMQTDNSGHELSNDSLNIHNERNQEPIVDSLTLSREKLKQSILTINHEQKVYNQDRFADRSPDSIVILVMVHDRLEYLEYLIQSLGKADGISDALLIFSHDYYSEDINRVIRQITFCRVMQIFYPYSLQVYQNEFPGPDPNDCPRDITRDKAQKINCNNWEHPDSYGHYREVRYVMTKHHWFWKLQHVFSGLEATKNHNGLVLLLEEDHYMAPDFYPMLQKMYQLKKEKCPECDILTLGSYDKTFVYKDRNDKVDSLVWHSAKHNMGMSLDRKTWEELQPCVPQFCTYDDYNWDWTMNYVSHKCLSSALQVMVFKSPRVFHIGECGIHHKGKGKCSADELVNRIDSTLVANKESLFPDKLILSPKTRPLKARLPKPNGGWGDVRDHTLCKTYRKEASKVV</sequence>
<evidence type="ECO:0000256" key="17">
    <source>
        <dbReference type="ARBA" id="ARBA00023211"/>
    </source>
</evidence>
<evidence type="ECO:0000256" key="19">
    <source>
        <dbReference type="ARBA" id="ARBA00031203"/>
    </source>
</evidence>
<dbReference type="Proteomes" id="UP000007110">
    <property type="component" value="Unassembled WGS sequence"/>
</dbReference>
<evidence type="ECO:0000256" key="14">
    <source>
        <dbReference type="ARBA" id="ARBA00023136"/>
    </source>
</evidence>
<dbReference type="GO" id="GO:0006487">
    <property type="term" value="P:protein N-linked glycosylation"/>
    <property type="evidence" value="ECO:0000318"/>
    <property type="project" value="GO_Central"/>
</dbReference>
<evidence type="ECO:0000256" key="2">
    <source>
        <dbReference type="ARBA" id="ARBA00004323"/>
    </source>
</evidence>
<keyword evidence="10 24" id="KW-0479">Metal-binding</keyword>
<feature type="glycosylation site" description="N-linked (GlcNAc...) asparagine" evidence="26">
    <location>
        <position position="86"/>
    </location>
</feature>
<dbReference type="EnsemblMetazoa" id="XM_792549">
    <property type="protein sequence ID" value="XP_797642"/>
    <property type="gene ID" value="LOC593053"/>
</dbReference>
<proteinExistence type="inferred from homology"/>
<dbReference type="AlphaFoldDB" id="A0A7M7RHL4"/>
<dbReference type="OrthoDB" id="6019616at2759"/>
<dbReference type="GeneID" id="593053"/>
<dbReference type="Gene3D" id="3.90.550.10">
    <property type="entry name" value="Spore Coat Polysaccharide Biosynthesis Protein SpsA, Chain A"/>
    <property type="match status" value="1"/>
</dbReference>
<dbReference type="RefSeq" id="XP_797642.1">
    <property type="nucleotide sequence ID" value="XM_792549.5"/>
</dbReference>
<dbReference type="GO" id="GO:0009312">
    <property type="term" value="P:oligosaccharide biosynthetic process"/>
    <property type="evidence" value="ECO:0007669"/>
    <property type="project" value="InterPro"/>
</dbReference>